<comment type="caution">
    <text evidence="1">The sequence shown here is derived from an EMBL/GenBank/DDBJ whole genome shotgun (WGS) entry which is preliminary data.</text>
</comment>
<evidence type="ECO:0000313" key="2">
    <source>
        <dbReference type="Proteomes" id="UP000252139"/>
    </source>
</evidence>
<dbReference type="Proteomes" id="UP000252139">
    <property type="component" value="Unassembled WGS sequence"/>
</dbReference>
<gene>
    <name evidence="1" type="ORF">CU097_000408</name>
</gene>
<dbReference type="EMBL" id="PJQL01003253">
    <property type="protein sequence ID" value="RCH81847.1"/>
    <property type="molecule type" value="Genomic_DNA"/>
</dbReference>
<organism evidence="1 2">
    <name type="scientific">Rhizopus azygosporus</name>
    <name type="common">Rhizopus microsporus var. azygosporus</name>
    <dbReference type="NCBI Taxonomy" id="86630"/>
    <lineage>
        <taxon>Eukaryota</taxon>
        <taxon>Fungi</taxon>
        <taxon>Fungi incertae sedis</taxon>
        <taxon>Mucoromycota</taxon>
        <taxon>Mucoromycotina</taxon>
        <taxon>Mucoromycetes</taxon>
        <taxon>Mucorales</taxon>
        <taxon>Mucorineae</taxon>
        <taxon>Rhizopodaceae</taxon>
        <taxon>Rhizopus</taxon>
    </lineage>
</organism>
<name>A0A367IVZ9_RHIAZ</name>
<reference evidence="1 2" key="1">
    <citation type="journal article" date="2018" name="G3 (Bethesda)">
        <title>Phylogenetic and Phylogenomic Definition of Rhizopus Species.</title>
        <authorList>
            <person name="Gryganskyi A.P."/>
            <person name="Golan J."/>
            <person name="Dolatabadi S."/>
            <person name="Mondo S."/>
            <person name="Robb S."/>
            <person name="Idnurm A."/>
            <person name="Muszewska A."/>
            <person name="Steczkiewicz K."/>
            <person name="Masonjones S."/>
            <person name="Liao H.L."/>
            <person name="Gajdeczka M.T."/>
            <person name="Anike F."/>
            <person name="Vuek A."/>
            <person name="Anishchenko I.M."/>
            <person name="Voigt K."/>
            <person name="de Hoog G.S."/>
            <person name="Smith M.E."/>
            <person name="Heitman J."/>
            <person name="Vilgalys R."/>
            <person name="Stajich J.E."/>
        </authorList>
    </citation>
    <scope>NUCLEOTIDE SEQUENCE [LARGE SCALE GENOMIC DNA]</scope>
    <source>
        <strain evidence="1 2">CBS 357.93</strain>
    </source>
</reference>
<feature type="non-terminal residue" evidence="1">
    <location>
        <position position="66"/>
    </location>
</feature>
<dbReference type="OrthoDB" id="18786at2759"/>
<sequence>MSIMNNTQNIDKYVDYDTFLVDNFDATRYVEEIMKQSEIEDESDVTAAFSRLTFGIDILNKQIQEQ</sequence>
<evidence type="ECO:0000313" key="1">
    <source>
        <dbReference type="EMBL" id="RCH81847.1"/>
    </source>
</evidence>
<accession>A0A367IVZ9</accession>
<protein>
    <submittedName>
        <fullName evidence="1">Uncharacterized protein</fullName>
    </submittedName>
</protein>
<proteinExistence type="predicted"/>
<keyword evidence="2" id="KW-1185">Reference proteome</keyword>
<dbReference type="AlphaFoldDB" id="A0A367IVZ9"/>